<feature type="region of interest" description="Disordered" evidence="5">
    <location>
        <begin position="224"/>
        <end position="463"/>
    </location>
</feature>
<accession>A0A084WMD0</accession>
<dbReference type="GO" id="GO:0045727">
    <property type="term" value="P:positive regulation of translation"/>
    <property type="evidence" value="ECO:0007669"/>
    <property type="project" value="TreeGrafter"/>
</dbReference>
<protein>
    <submittedName>
        <fullName evidence="7">AGAP006649-PA-like protein</fullName>
    </submittedName>
</protein>
<comment type="similarity">
    <text evidence="2">Belongs to the RENT3 family.</text>
</comment>
<gene>
    <name evidence="7" type="ORF">ZHAS_00019632</name>
</gene>
<dbReference type="PANTHER" id="PTHR13112:SF0">
    <property type="entry name" value="FI21285P1"/>
    <property type="match status" value="1"/>
</dbReference>
<comment type="subcellular location">
    <subcellularLocation>
        <location evidence="1">Nucleus</location>
    </subcellularLocation>
</comment>
<dbReference type="FunFam" id="3.30.70.330:FF:000717">
    <property type="entry name" value="regulator of nonsense transcripts 3B"/>
    <property type="match status" value="1"/>
</dbReference>
<feature type="compositionally biased region" description="Basic and acidic residues" evidence="5">
    <location>
        <begin position="1"/>
        <end position="15"/>
    </location>
</feature>
<dbReference type="PANTHER" id="PTHR13112">
    <property type="entry name" value="UPF3 REGULATOR OF NONSENSE TRANSCRIPTS-LIKE PROTEIN"/>
    <property type="match status" value="1"/>
</dbReference>
<dbReference type="GO" id="GO:0005730">
    <property type="term" value="C:nucleolus"/>
    <property type="evidence" value="ECO:0007669"/>
    <property type="project" value="TreeGrafter"/>
</dbReference>
<evidence type="ECO:0000259" key="6">
    <source>
        <dbReference type="Pfam" id="PF03467"/>
    </source>
</evidence>
<keyword evidence="9" id="KW-1185">Reference proteome</keyword>
<evidence type="ECO:0000313" key="7">
    <source>
        <dbReference type="EMBL" id="KFB51374.1"/>
    </source>
</evidence>
<reference evidence="7 9" key="1">
    <citation type="journal article" date="2014" name="BMC Genomics">
        <title>Genome sequence of Anopheles sinensis provides insight into genetics basis of mosquito competence for malaria parasites.</title>
        <authorList>
            <person name="Zhou D."/>
            <person name="Zhang D."/>
            <person name="Ding G."/>
            <person name="Shi L."/>
            <person name="Hou Q."/>
            <person name="Ye Y."/>
            <person name="Xu Y."/>
            <person name="Zhou H."/>
            <person name="Xiong C."/>
            <person name="Li S."/>
            <person name="Yu J."/>
            <person name="Hong S."/>
            <person name="Yu X."/>
            <person name="Zou P."/>
            <person name="Chen C."/>
            <person name="Chang X."/>
            <person name="Wang W."/>
            <person name="Lv Y."/>
            <person name="Sun Y."/>
            <person name="Ma L."/>
            <person name="Shen B."/>
            <person name="Zhu C."/>
        </authorList>
    </citation>
    <scope>NUCLEOTIDE SEQUENCE [LARGE SCALE GENOMIC DNA]</scope>
</reference>
<evidence type="ECO:0000256" key="1">
    <source>
        <dbReference type="ARBA" id="ARBA00004123"/>
    </source>
</evidence>
<keyword evidence="4" id="KW-0539">Nucleus</keyword>
<dbReference type="CDD" id="cd12455">
    <property type="entry name" value="RRM_like_Smg4_UPF3"/>
    <property type="match status" value="1"/>
</dbReference>
<feature type="domain" description="UPF3" evidence="6">
    <location>
        <begin position="63"/>
        <end position="222"/>
    </location>
</feature>
<feature type="compositionally biased region" description="Basic and acidic residues" evidence="5">
    <location>
        <begin position="291"/>
        <end position="331"/>
    </location>
</feature>
<dbReference type="InterPro" id="IPR039722">
    <property type="entry name" value="Upf3"/>
</dbReference>
<dbReference type="VEuPathDB" id="VectorBase:ASIS017649"/>
<feature type="region of interest" description="Disordered" evidence="5">
    <location>
        <begin position="1"/>
        <end position="62"/>
    </location>
</feature>
<reference evidence="8" key="2">
    <citation type="submission" date="2020-05" db="UniProtKB">
        <authorList>
            <consortium name="EnsemblMetazoa"/>
        </authorList>
    </citation>
    <scope>IDENTIFICATION</scope>
</reference>
<feature type="compositionally biased region" description="Low complexity" evidence="5">
    <location>
        <begin position="503"/>
        <end position="517"/>
    </location>
</feature>
<dbReference type="GO" id="GO:0003729">
    <property type="term" value="F:mRNA binding"/>
    <property type="evidence" value="ECO:0007669"/>
    <property type="project" value="TreeGrafter"/>
</dbReference>
<dbReference type="GO" id="GO:0005737">
    <property type="term" value="C:cytoplasm"/>
    <property type="evidence" value="ECO:0007669"/>
    <property type="project" value="TreeGrafter"/>
</dbReference>
<evidence type="ECO:0000313" key="8">
    <source>
        <dbReference type="EnsemblMetazoa" id="ASIC019632-PA"/>
    </source>
</evidence>
<dbReference type="InterPro" id="IPR005120">
    <property type="entry name" value="UPF3_dom"/>
</dbReference>
<dbReference type="EMBL" id="ATLV01024424">
    <property type="status" value="NOT_ANNOTATED_CDS"/>
    <property type="molecule type" value="Genomic_DNA"/>
</dbReference>
<dbReference type="SUPFAM" id="SSF54928">
    <property type="entry name" value="RNA-binding domain, RBD"/>
    <property type="match status" value="1"/>
</dbReference>
<evidence type="ECO:0000256" key="2">
    <source>
        <dbReference type="ARBA" id="ARBA00005991"/>
    </source>
</evidence>
<name>A0A084WMD0_ANOSI</name>
<feature type="compositionally biased region" description="Basic and acidic residues" evidence="5">
    <location>
        <begin position="631"/>
        <end position="641"/>
    </location>
</feature>
<dbReference type="STRING" id="74873.A0A084WMD0"/>
<dbReference type="VEuPathDB" id="VectorBase:ASIC019632"/>
<evidence type="ECO:0000256" key="5">
    <source>
        <dbReference type="SAM" id="MobiDB-lite"/>
    </source>
</evidence>
<dbReference type="Pfam" id="PF03467">
    <property type="entry name" value="Smg4_UPF3"/>
    <property type="match status" value="1"/>
</dbReference>
<dbReference type="GO" id="GO:0000184">
    <property type="term" value="P:nuclear-transcribed mRNA catabolic process, nonsense-mediated decay"/>
    <property type="evidence" value="ECO:0007669"/>
    <property type="project" value="UniProtKB-KW"/>
</dbReference>
<keyword evidence="3" id="KW-0866">Nonsense-mediated mRNA decay</keyword>
<feature type="compositionally biased region" description="Basic and acidic residues" evidence="5">
    <location>
        <begin position="24"/>
        <end position="40"/>
    </location>
</feature>
<proteinExistence type="inferred from homology"/>
<dbReference type="OMA" id="YFVGPDW"/>
<dbReference type="Gene3D" id="3.30.70.330">
    <property type="match status" value="1"/>
</dbReference>
<evidence type="ECO:0000256" key="3">
    <source>
        <dbReference type="ARBA" id="ARBA00023161"/>
    </source>
</evidence>
<dbReference type="EnsemblMetazoa" id="ASIC019632-RA">
    <property type="protein sequence ID" value="ASIC019632-PA"/>
    <property type="gene ID" value="ASIC019632"/>
</dbReference>
<feature type="region of interest" description="Disordered" evidence="5">
    <location>
        <begin position="487"/>
        <end position="661"/>
    </location>
</feature>
<dbReference type="Proteomes" id="UP000030765">
    <property type="component" value="Unassembled WGS sequence"/>
</dbReference>
<feature type="compositionally biased region" description="Basic and acidic residues" evidence="5">
    <location>
        <begin position="411"/>
        <end position="446"/>
    </location>
</feature>
<dbReference type="AlphaFoldDB" id="A0A084WMD0"/>
<feature type="compositionally biased region" description="Basic and acidic residues" evidence="5">
    <location>
        <begin position="590"/>
        <end position="604"/>
    </location>
</feature>
<dbReference type="InterPro" id="IPR035979">
    <property type="entry name" value="RBD_domain_sf"/>
</dbReference>
<feature type="compositionally biased region" description="Basic and acidic residues" evidence="5">
    <location>
        <begin position="340"/>
        <end position="370"/>
    </location>
</feature>
<sequence length="661" mass="73336">MDQPKSKADQRRDSRAVSGGGGGTREKPDKPKKDKKDKGKSAAGTGASKQRNKKAKKDVAKPMTRVIIRHLPPTMTEELLREQISVDGQMPKHDEFYFVGPDWSLGVHASSRAYINFTDPEDIFRFTDSFDGYTFVDAKGMEYQAVVEYAPLQKLPKNRSRKKDAKCNTIESDSHFISFKEALEAEEQEALHGRGTQEFSFKLEQENKTTTTPLLEFIAQKKLEKRDERRRKQEEKRKARDEERHTRKTQIAKAIPAAIKEEKEGGDIVVRTVLSRLNPQAQHAPKGAGGSEKKGAGGDGKPKDDKDKKARNRKEKDRPNRGEKKAAEDTRPQGGGTPVDGEKHVGKKQDREKPGKKPNREKDKPKEENRQQNAPRVDASERQKKEKEHGVGGKDELASTSKPNTSVPVDDSSKKEVKKYSERRKETRARAETRFAEQDVKKDNDPARPSPEVAASASNAKIDVKKSILTANVAPFIPKEKTTIILAGPSSTSTNNPAALPSTKTPAAGSGPPASKAVKSISEETTSDHGKSPSPDDSGRPDENVPPKTPNEKISEKVREAREARKIRNKDRPSIEIYQPRKRIVPGAGKSEEDRGRSDSDRPSDNVSTSAAAAGPDDGGAKERRHKLTKKASDRQPTRERKNGRKNSTDVEGSNEVGWWM</sequence>
<dbReference type="InterPro" id="IPR012677">
    <property type="entry name" value="Nucleotide-bd_a/b_plait_sf"/>
</dbReference>
<feature type="compositionally biased region" description="Basic and acidic residues" evidence="5">
    <location>
        <begin position="224"/>
        <end position="245"/>
    </location>
</feature>
<feature type="compositionally biased region" description="Basic and acidic residues" evidence="5">
    <location>
        <begin position="537"/>
        <end position="574"/>
    </location>
</feature>
<dbReference type="OrthoDB" id="18087at2759"/>
<dbReference type="EMBL" id="KE525352">
    <property type="protein sequence ID" value="KFB51374.1"/>
    <property type="molecule type" value="Genomic_DNA"/>
</dbReference>
<organism evidence="7">
    <name type="scientific">Anopheles sinensis</name>
    <name type="common">Mosquito</name>
    <dbReference type="NCBI Taxonomy" id="74873"/>
    <lineage>
        <taxon>Eukaryota</taxon>
        <taxon>Metazoa</taxon>
        <taxon>Ecdysozoa</taxon>
        <taxon>Arthropoda</taxon>
        <taxon>Hexapoda</taxon>
        <taxon>Insecta</taxon>
        <taxon>Pterygota</taxon>
        <taxon>Neoptera</taxon>
        <taxon>Endopterygota</taxon>
        <taxon>Diptera</taxon>
        <taxon>Nematocera</taxon>
        <taxon>Culicoidea</taxon>
        <taxon>Culicidae</taxon>
        <taxon>Anophelinae</taxon>
        <taxon>Anopheles</taxon>
    </lineage>
</organism>
<evidence type="ECO:0000313" key="9">
    <source>
        <dbReference type="Proteomes" id="UP000030765"/>
    </source>
</evidence>
<evidence type="ECO:0000256" key="4">
    <source>
        <dbReference type="ARBA" id="ARBA00023242"/>
    </source>
</evidence>
<feature type="compositionally biased region" description="Polar residues" evidence="5">
    <location>
        <begin position="398"/>
        <end position="407"/>
    </location>
</feature>
<feature type="compositionally biased region" description="Basic and acidic residues" evidence="5">
    <location>
        <begin position="378"/>
        <end position="397"/>
    </location>
</feature>